<dbReference type="AlphaFoldDB" id="A0A183DYB3"/>
<organism evidence="1">
    <name type="scientific">Gongylonema pulchrum</name>
    <dbReference type="NCBI Taxonomy" id="637853"/>
    <lineage>
        <taxon>Eukaryota</taxon>
        <taxon>Metazoa</taxon>
        <taxon>Ecdysozoa</taxon>
        <taxon>Nematoda</taxon>
        <taxon>Chromadorea</taxon>
        <taxon>Rhabditida</taxon>
        <taxon>Spirurina</taxon>
        <taxon>Spiruromorpha</taxon>
        <taxon>Spiruroidea</taxon>
        <taxon>Gongylonematidae</taxon>
        <taxon>Gongylonema</taxon>
    </lineage>
</organism>
<accession>A0A183DYB3</accession>
<reference evidence="1" key="1">
    <citation type="submission" date="2016-06" db="UniProtKB">
        <authorList>
            <consortium name="WormBaseParasite"/>
        </authorList>
    </citation>
    <scope>IDENTIFICATION</scope>
</reference>
<proteinExistence type="predicted"/>
<sequence>LKACEDEIPPECHNQIVEIRTAICGCIEDTRVYLKKQLAKIAGAIRNVVEANDRGAASIGGGSKVESCVAVIKSLVFALLPFGHISAKISMRFVWRRMDVPF</sequence>
<protein>
    <submittedName>
        <fullName evidence="1">Saposin B-type domain-containing protein</fullName>
    </submittedName>
</protein>
<dbReference type="WBParaSite" id="GPUH_0001371901-mRNA-1">
    <property type="protein sequence ID" value="GPUH_0001371901-mRNA-1"/>
    <property type="gene ID" value="GPUH_0001371901"/>
</dbReference>
<name>A0A183DYB3_9BILA</name>
<evidence type="ECO:0000313" key="1">
    <source>
        <dbReference type="WBParaSite" id="GPUH_0001371901-mRNA-1"/>
    </source>
</evidence>